<sequence>MKRTMGFCSLRTVFLLIQGRIVQNTWHTTTLRICKNTNS</sequence>
<evidence type="ECO:0000256" key="1">
    <source>
        <dbReference type="SAM" id="SignalP"/>
    </source>
</evidence>
<feature type="signal peptide" evidence="1">
    <location>
        <begin position="1"/>
        <end position="19"/>
    </location>
</feature>
<evidence type="ECO:0000313" key="2">
    <source>
        <dbReference type="EMBL" id="ACR37553.1"/>
    </source>
</evidence>
<protein>
    <submittedName>
        <fullName evidence="2">Uncharacterized protein</fullName>
    </submittedName>
</protein>
<accession>C4J8Q3</accession>
<dbReference type="AlphaFoldDB" id="C4J8Q3"/>
<feature type="chain" id="PRO_5002939078" evidence="1">
    <location>
        <begin position="20"/>
        <end position="39"/>
    </location>
</feature>
<name>C4J8Q3_MAIZE</name>
<dbReference type="EMBL" id="BT087200">
    <property type="protein sequence ID" value="ACR37553.1"/>
    <property type="molecule type" value="mRNA"/>
</dbReference>
<reference evidence="2" key="2">
    <citation type="submission" date="2012-06" db="EMBL/GenBank/DDBJ databases">
        <authorList>
            <person name="Yu Y."/>
            <person name="Currie J."/>
            <person name="Lomeli R."/>
            <person name="Angelova A."/>
            <person name="Collura K."/>
            <person name="Wissotski M."/>
            <person name="Campos D."/>
            <person name="Kudrna D."/>
            <person name="Golser W."/>
            <person name="Ashely E."/>
            <person name="Descour A."/>
            <person name="Fernandes J."/>
            <person name="Soderlund C."/>
            <person name="Walbot V."/>
        </authorList>
    </citation>
    <scope>NUCLEOTIDE SEQUENCE</scope>
    <source>
        <strain evidence="2">B73</strain>
    </source>
</reference>
<proteinExistence type="evidence at transcript level"/>
<organism evidence="2">
    <name type="scientific">Zea mays</name>
    <name type="common">Maize</name>
    <dbReference type="NCBI Taxonomy" id="4577"/>
    <lineage>
        <taxon>Eukaryota</taxon>
        <taxon>Viridiplantae</taxon>
        <taxon>Streptophyta</taxon>
        <taxon>Embryophyta</taxon>
        <taxon>Tracheophyta</taxon>
        <taxon>Spermatophyta</taxon>
        <taxon>Magnoliopsida</taxon>
        <taxon>Liliopsida</taxon>
        <taxon>Poales</taxon>
        <taxon>Poaceae</taxon>
        <taxon>PACMAD clade</taxon>
        <taxon>Panicoideae</taxon>
        <taxon>Andropogonodae</taxon>
        <taxon>Andropogoneae</taxon>
        <taxon>Tripsacinae</taxon>
        <taxon>Zea</taxon>
    </lineage>
</organism>
<reference evidence="2" key="1">
    <citation type="journal article" date="2009" name="PLoS Genet.">
        <title>Sequencing, mapping, and analysis of 27,455 maize full-length cDNAs.</title>
        <authorList>
            <person name="Soderlund C."/>
            <person name="Descour A."/>
            <person name="Kudrna D."/>
            <person name="Bomhoff M."/>
            <person name="Boyd L."/>
            <person name="Currie J."/>
            <person name="Angelova A."/>
            <person name="Collura K."/>
            <person name="Wissotski M."/>
            <person name="Ashley E."/>
            <person name="Morrow D."/>
            <person name="Fernandes J."/>
            <person name="Walbot V."/>
            <person name="Yu Y."/>
        </authorList>
    </citation>
    <scope>NUCLEOTIDE SEQUENCE</scope>
    <source>
        <strain evidence="2">B73</strain>
    </source>
</reference>
<keyword evidence="1" id="KW-0732">Signal</keyword>